<dbReference type="InterPro" id="IPR050087">
    <property type="entry name" value="AON_synthase_class-II"/>
</dbReference>
<evidence type="ECO:0000256" key="9">
    <source>
        <dbReference type="ARBA" id="ARBA00047715"/>
    </source>
</evidence>
<evidence type="ECO:0000256" key="3">
    <source>
        <dbReference type="ARBA" id="ARBA00004746"/>
    </source>
</evidence>
<dbReference type="PANTHER" id="PTHR13693:SF100">
    <property type="entry name" value="8-AMINO-7-OXONONANOATE SYNTHASE"/>
    <property type="match status" value="1"/>
</dbReference>
<dbReference type="Gene3D" id="3.90.1150.10">
    <property type="entry name" value="Aspartate Aminotransferase, domain 1"/>
    <property type="match status" value="1"/>
</dbReference>
<keyword evidence="13" id="KW-1185">Reference proteome</keyword>
<keyword evidence="7" id="KW-0093">Biotin biosynthesis</keyword>
<evidence type="ECO:0000256" key="7">
    <source>
        <dbReference type="ARBA" id="ARBA00022756"/>
    </source>
</evidence>
<protein>
    <recommendedName>
        <fullName evidence="10">8-amino-7-ketopelargonate synthase</fullName>
        <ecNumber evidence="10">2.3.1.47</ecNumber>
    </recommendedName>
</protein>
<evidence type="ECO:0000256" key="1">
    <source>
        <dbReference type="ARBA" id="ARBA00001933"/>
    </source>
</evidence>
<comment type="catalytic activity">
    <reaction evidence="9 10">
        <text>6-carboxyhexanoyl-[ACP] + L-alanine + H(+) = (8S)-8-amino-7-oxononanoate + holo-[ACP] + CO2</text>
        <dbReference type="Rhea" id="RHEA:42288"/>
        <dbReference type="Rhea" id="RHEA-COMP:9685"/>
        <dbReference type="Rhea" id="RHEA-COMP:9955"/>
        <dbReference type="ChEBI" id="CHEBI:15378"/>
        <dbReference type="ChEBI" id="CHEBI:16526"/>
        <dbReference type="ChEBI" id="CHEBI:57972"/>
        <dbReference type="ChEBI" id="CHEBI:64479"/>
        <dbReference type="ChEBI" id="CHEBI:78846"/>
        <dbReference type="ChEBI" id="CHEBI:149468"/>
        <dbReference type="EC" id="2.3.1.47"/>
    </reaction>
</comment>
<dbReference type="InterPro" id="IPR004723">
    <property type="entry name" value="AONS_Archaea/Proteobacteria"/>
</dbReference>
<dbReference type="Proteomes" id="UP000238836">
    <property type="component" value="Unassembled WGS sequence"/>
</dbReference>
<comment type="similarity">
    <text evidence="4 10">Belongs to the class-II pyridoxal-phosphate-dependent aminotransferase family. BioF subfamily.</text>
</comment>
<sequence>MSESWESTLREETGAWAERHLLRTLIPAQQAGQTVLIREGRRLLNFSSNNYLGLATHPELGMAVAESVSQGIGGVASRLIIGHNEETEALEREIARFKGTEAALLFPNGYMANLGLLSALLKPSDAVFSDQYNHASIVDGIRLSGAQSYRYRHLNLDHLEVLLKRADAKGAKRKLIVTDSVFSMDGDVAPLSDLVQLKRKYNAALVLDEAHAAGVWGPGGAGMAHHLGVAEDVDLHMGTFSKAFGVYGAYVAGKKEWIQYLLNRCRPLIYTTALPLVLVVAIRATLRLVEAGDNLRRDLHERSARFRRKLQEAGLSIGGSTTQIIPWIVGESELAIKLSQALAEEGVLAVAIRPPTVPEGQSRLRFSLMATHTKADVERAVAAVLRVAEQGAVR</sequence>
<organism evidence="12 13">
    <name type="scientific">Laceyella sediminis</name>
    <dbReference type="NCBI Taxonomy" id="573074"/>
    <lineage>
        <taxon>Bacteria</taxon>
        <taxon>Bacillati</taxon>
        <taxon>Bacillota</taxon>
        <taxon>Bacilli</taxon>
        <taxon>Bacillales</taxon>
        <taxon>Thermoactinomycetaceae</taxon>
        <taxon>Laceyella</taxon>
    </lineage>
</organism>
<name>A0ABX5ES70_9BACL</name>
<comment type="cofactor">
    <cofactor evidence="1 10">
        <name>pyridoxal 5'-phosphate</name>
        <dbReference type="ChEBI" id="CHEBI:597326"/>
    </cofactor>
</comment>
<evidence type="ECO:0000256" key="6">
    <source>
        <dbReference type="ARBA" id="ARBA00022679"/>
    </source>
</evidence>
<dbReference type="EMBL" id="PVTZ01000005">
    <property type="protein sequence ID" value="PRZ14818.1"/>
    <property type="molecule type" value="Genomic_DNA"/>
</dbReference>
<dbReference type="NCBIfam" id="TIGR00858">
    <property type="entry name" value="bioF"/>
    <property type="match status" value="1"/>
</dbReference>
<evidence type="ECO:0000259" key="11">
    <source>
        <dbReference type="Pfam" id="PF00155"/>
    </source>
</evidence>
<comment type="caution">
    <text evidence="12">The sequence shown here is derived from an EMBL/GenBank/DDBJ whole genome shotgun (WGS) entry which is preliminary data.</text>
</comment>
<comment type="subunit">
    <text evidence="5 10">Homodimer.</text>
</comment>
<evidence type="ECO:0000256" key="10">
    <source>
        <dbReference type="RuleBase" id="RU003693"/>
    </source>
</evidence>
<comment type="pathway">
    <text evidence="3 10">Cofactor biosynthesis; biotin biosynthesis.</text>
</comment>
<dbReference type="Pfam" id="PF00155">
    <property type="entry name" value="Aminotran_1_2"/>
    <property type="match status" value="1"/>
</dbReference>
<proteinExistence type="inferred from homology"/>
<evidence type="ECO:0000313" key="13">
    <source>
        <dbReference type="Proteomes" id="UP000238836"/>
    </source>
</evidence>
<dbReference type="PROSITE" id="PS00599">
    <property type="entry name" value="AA_TRANSFER_CLASS_2"/>
    <property type="match status" value="1"/>
</dbReference>
<dbReference type="InterPro" id="IPR015424">
    <property type="entry name" value="PyrdxlP-dep_Trfase"/>
</dbReference>
<reference evidence="12 13" key="1">
    <citation type="submission" date="2018-03" db="EMBL/GenBank/DDBJ databases">
        <title>Genomic Encyclopedia of Archaeal and Bacterial Type Strains, Phase II (KMG-II): from individual species to whole genera.</title>
        <authorList>
            <person name="Goeker M."/>
        </authorList>
    </citation>
    <scope>NUCLEOTIDE SEQUENCE [LARGE SCALE GENOMIC DNA]</scope>
    <source>
        <strain evidence="12 13">RHA1</strain>
    </source>
</reference>
<evidence type="ECO:0000256" key="2">
    <source>
        <dbReference type="ARBA" id="ARBA00002513"/>
    </source>
</evidence>
<dbReference type="RefSeq" id="WP_106342304.1">
    <property type="nucleotide sequence ID" value="NZ_PVTZ01000005.1"/>
</dbReference>
<evidence type="ECO:0000256" key="8">
    <source>
        <dbReference type="ARBA" id="ARBA00022898"/>
    </source>
</evidence>
<dbReference type="InterPro" id="IPR001917">
    <property type="entry name" value="Aminotrans_II_pyridoxalP_BS"/>
</dbReference>
<dbReference type="PANTHER" id="PTHR13693">
    <property type="entry name" value="CLASS II AMINOTRANSFERASE/8-AMINO-7-OXONONANOATE SYNTHASE"/>
    <property type="match status" value="1"/>
</dbReference>
<accession>A0ABX5ES70</accession>
<dbReference type="Gene3D" id="3.40.640.10">
    <property type="entry name" value="Type I PLP-dependent aspartate aminotransferase-like (Major domain)"/>
    <property type="match status" value="1"/>
</dbReference>
<keyword evidence="6 10" id="KW-0808">Transferase</keyword>
<gene>
    <name evidence="12" type="ORF">CLV36_105133</name>
</gene>
<dbReference type="InterPro" id="IPR015421">
    <property type="entry name" value="PyrdxlP-dep_Trfase_major"/>
</dbReference>
<keyword evidence="8 10" id="KW-0663">Pyridoxal phosphate</keyword>
<dbReference type="CDD" id="cd06454">
    <property type="entry name" value="KBL_like"/>
    <property type="match status" value="1"/>
</dbReference>
<dbReference type="InterPro" id="IPR015422">
    <property type="entry name" value="PyrdxlP-dep_Trfase_small"/>
</dbReference>
<feature type="domain" description="Aminotransferase class I/classII large" evidence="11">
    <location>
        <begin position="43"/>
        <end position="383"/>
    </location>
</feature>
<dbReference type="EC" id="2.3.1.47" evidence="10"/>
<dbReference type="InterPro" id="IPR004839">
    <property type="entry name" value="Aminotransferase_I/II_large"/>
</dbReference>
<evidence type="ECO:0000256" key="5">
    <source>
        <dbReference type="ARBA" id="ARBA00011738"/>
    </source>
</evidence>
<comment type="function">
    <text evidence="2 10">Catalyzes the decarboxylative condensation of pimeloyl-[acyl-carrier protein] and L-alanine to produce 8-amino-7-oxononanoate (AON), [acyl-carrier protein], and carbon dioxide.</text>
</comment>
<evidence type="ECO:0000313" key="12">
    <source>
        <dbReference type="EMBL" id="PRZ14818.1"/>
    </source>
</evidence>
<evidence type="ECO:0000256" key="4">
    <source>
        <dbReference type="ARBA" id="ARBA00010008"/>
    </source>
</evidence>
<dbReference type="SUPFAM" id="SSF53383">
    <property type="entry name" value="PLP-dependent transferases"/>
    <property type="match status" value="1"/>
</dbReference>